<gene>
    <name evidence="2" type="ORF">SAMN05443432_101156</name>
</gene>
<feature type="chain" id="PRO_5011980132" description="Lipoprotein" evidence="1">
    <location>
        <begin position="18"/>
        <end position="207"/>
    </location>
</feature>
<evidence type="ECO:0000313" key="3">
    <source>
        <dbReference type="Proteomes" id="UP000322545"/>
    </source>
</evidence>
<dbReference type="PROSITE" id="PS51257">
    <property type="entry name" value="PROKAR_LIPOPROTEIN"/>
    <property type="match status" value="1"/>
</dbReference>
<dbReference type="EMBL" id="FRCB01000001">
    <property type="protein sequence ID" value="SHL32934.1"/>
    <property type="molecule type" value="Genomic_DNA"/>
</dbReference>
<evidence type="ECO:0000256" key="1">
    <source>
        <dbReference type="SAM" id="SignalP"/>
    </source>
</evidence>
<keyword evidence="3" id="KW-1185">Reference proteome</keyword>
<reference evidence="2 3" key="1">
    <citation type="submission" date="2016-11" db="EMBL/GenBank/DDBJ databases">
        <authorList>
            <person name="Varghese N."/>
            <person name="Submissions S."/>
        </authorList>
    </citation>
    <scope>NUCLEOTIDE SEQUENCE [LARGE SCALE GENOMIC DNA]</scope>
    <source>
        <strain evidence="2 3">DSM 28249</strain>
    </source>
</reference>
<dbReference type="RefSeq" id="WP_149778359.1">
    <property type="nucleotide sequence ID" value="NZ_FRCB01000001.1"/>
</dbReference>
<organism evidence="2 3">
    <name type="scientific">Roseovarius litoreus</name>
    <dbReference type="NCBI Taxonomy" id="1155722"/>
    <lineage>
        <taxon>Bacteria</taxon>
        <taxon>Pseudomonadati</taxon>
        <taxon>Pseudomonadota</taxon>
        <taxon>Alphaproteobacteria</taxon>
        <taxon>Rhodobacterales</taxon>
        <taxon>Roseobacteraceae</taxon>
        <taxon>Roseovarius</taxon>
    </lineage>
</organism>
<name>A0A1M6ZR65_9RHOB</name>
<proteinExistence type="predicted"/>
<evidence type="ECO:0000313" key="2">
    <source>
        <dbReference type="EMBL" id="SHL32934.1"/>
    </source>
</evidence>
<evidence type="ECO:0008006" key="4">
    <source>
        <dbReference type="Google" id="ProtNLM"/>
    </source>
</evidence>
<keyword evidence="1" id="KW-0732">Signal</keyword>
<dbReference type="Proteomes" id="UP000322545">
    <property type="component" value="Unassembled WGS sequence"/>
</dbReference>
<sequence length="207" mass="23016">MTLLIRLVALLALPLLAACAAHPDGPPPGTPQDKARLEQAILALGPGIDPVEANRAAQIAYDYTHQLSREYQITDPPIVHNTKVNMGLKPRGLCWHWAKDIEERLNRENFATLQMHRAIANADNIRLEHSTAIISRAGDSMYDGLVLDPWRKGGVLFWARLPDDTRYDWYPRNEVLAAKLGHDRAQALLATIGETIDTPRVTAPPIN</sequence>
<protein>
    <recommendedName>
        <fullName evidence="4">Lipoprotein</fullName>
    </recommendedName>
</protein>
<dbReference type="AlphaFoldDB" id="A0A1M6ZR65"/>
<feature type="signal peptide" evidence="1">
    <location>
        <begin position="1"/>
        <end position="17"/>
    </location>
</feature>
<accession>A0A1M6ZR65</accession>